<feature type="compositionally biased region" description="Low complexity" evidence="1">
    <location>
        <begin position="84"/>
        <end position="100"/>
    </location>
</feature>
<name>A0AAQ3QEQ1_9LILI</name>
<proteinExistence type="predicted"/>
<keyword evidence="3" id="KW-1185">Reference proteome</keyword>
<organism evidence="2 3">
    <name type="scientific">Canna indica</name>
    <name type="common">Indian-shot</name>
    <dbReference type="NCBI Taxonomy" id="4628"/>
    <lineage>
        <taxon>Eukaryota</taxon>
        <taxon>Viridiplantae</taxon>
        <taxon>Streptophyta</taxon>
        <taxon>Embryophyta</taxon>
        <taxon>Tracheophyta</taxon>
        <taxon>Spermatophyta</taxon>
        <taxon>Magnoliopsida</taxon>
        <taxon>Liliopsida</taxon>
        <taxon>Zingiberales</taxon>
        <taxon>Cannaceae</taxon>
        <taxon>Canna</taxon>
    </lineage>
</organism>
<protein>
    <submittedName>
        <fullName evidence="2">Uncharacterized protein</fullName>
    </submittedName>
</protein>
<evidence type="ECO:0000313" key="3">
    <source>
        <dbReference type="Proteomes" id="UP001327560"/>
    </source>
</evidence>
<dbReference type="AlphaFoldDB" id="A0AAQ3QEQ1"/>
<dbReference type="EMBL" id="CP136894">
    <property type="protein sequence ID" value="WOL06646.1"/>
    <property type="molecule type" value="Genomic_DNA"/>
</dbReference>
<accession>A0AAQ3QEQ1</accession>
<evidence type="ECO:0000313" key="2">
    <source>
        <dbReference type="EMBL" id="WOL06646.1"/>
    </source>
</evidence>
<reference evidence="2 3" key="1">
    <citation type="submission" date="2023-10" db="EMBL/GenBank/DDBJ databases">
        <title>Chromosome-scale genome assembly provides insights into flower coloration mechanisms of Canna indica.</title>
        <authorList>
            <person name="Li C."/>
        </authorList>
    </citation>
    <scope>NUCLEOTIDE SEQUENCE [LARGE SCALE GENOMIC DNA]</scope>
    <source>
        <tissue evidence="2">Flower</tissue>
    </source>
</reference>
<feature type="compositionally biased region" description="Basic and acidic residues" evidence="1">
    <location>
        <begin position="57"/>
        <end position="76"/>
    </location>
</feature>
<sequence length="137" mass="15519">MRKRGRRNDEERKGKEERRDTCRPQPPLSRCRRHSAVTKRARLMGNRVTKSSRRGRRYLEERQNSERRSGVAERRGGVARRSGRAASGVARRSGVAEWRGGAARREEAVAVVKESSGWAVANRRLRLGLGRGAWATA</sequence>
<evidence type="ECO:0000256" key="1">
    <source>
        <dbReference type="SAM" id="MobiDB-lite"/>
    </source>
</evidence>
<dbReference type="Proteomes" id="UP001327560">
    <property type="component" value="Chromosome 5"/>
</dbReference>
<feature type="compositionally biased region" description="Basic and acidic residues" evidence="1">
    <location>
        <begin position="7"/>
        <end position="22"/>
    </location>
</feature>
<feature type="region of interest" description="Disordered" evidence="1">
    <location>
        <begin position="1"/>
        <end position="100"/>
    </location>
</feature>
<feature type="compositionally biased region" description="Basic residues" evidence="1">
    <location>
        <begin position="30"/>
        <end position="42"/>
    </location>
</feature>
<gene>
    <name evidence="2" type="ORF">Cni_G15380</name>
</gene>